<evidence type="ECO:0000256" key="8">
    <source>
        <dbReference type="ARBA" id="ARBA00023002"/>
    </source>
</evidence>
<comment type="function">
    <text evidence="3">Catalytic subunit of the ferredoxin-thioredoxin reductase (FTR), which catalyzes the two-electron reduction of thioredoxins by the electrons provided by reduced ferredoxin.</text>
</comment>
<dbReference type="GO" id="GO:0005506">
    <property type="term" value="F:iron ion binding"/>
    <property type="evidence" value="ECO:0007669"/>
    <property type="project" value="InterPro"/>
</dbReference>
<dbReference type="EMBL" id="WHNX01000023">
    <property type="protein sequence ID" value="MPW26682.1"/>
    <property type="molecule type" value="Genomic_DNA"/>
</dbReference>
<evidence type="ECO:0000256" key="11">
    <source>
        <dbReference type="ARBA" id="ARBA00023157"/>
    </source>
</evidence>
<evidence type="ECO:0000313" key="16">
    <source>
        <dbReference type="EMBL" id="MPW26682.1"/>
    </source>
</evidence>
<keyword evidence="7" id="KW-0479">Metal-binding</keyword>
<dbReference type="InterPro" id="IPR048574">
    <property type="entry name" value="RUBY_RBDX"/>
</dbReference>
<dbReference type="SUPFAM" id="SSF57662">
    <property type="entry name" value="Ferredoxin thioredoxin reductase (FTR), catalytic beta chain"/>
    <property type="match status" value="1"/>
</dbReference>
<accession>A0A6A7KBE2</accession>
<evidence type="ECO:0000256" key="9">
    <source>
        <dbReference type="ARBA" id="ARBA00023004"/>
    </source>
</evidence>
<keyword evidence="9" id="KW-0408">Iron</keyword>
<dbReference type="Gene3D" id="3.90.460.10">
    <property type="entry name" value="Ferredoxin thioredoxin reductase catalytic beta subunit"/>
    <property type="match status" value="1"/>
</dbReference>
<dbReference type="PROSITE" id="PS50903">
    <property type="entry name" value="RUBREDOXIN_LIKE"/>
    <property type="match status" value="1"/>
</dbReference>
<evidence type="ECO:0000256" key="14">
    <source>
        <dbReference type="ARBA" id="ARBA00048150"/>
    </source>
</evidence>
<evidence type="ECO:0000256" key="10">
    <source>
        <dbReference type="ARBA" id="ARBA00023014"/>
    </source>
</evidence>
<dbReference type="InterPro" id="IPR004209">
    <property type="entry name" value="FTR_bsu"/>
</dbReference>
<comment type="cofactor">
    <cofactor evidence="2">
        <name>[4Fe-4S] cluster</name>
        <dbReference type="ChEBI" id="CHEBI:49883"/>
    </cofactor>
</comment>
<comment type="catalytic activity">
    <reaction evidence="14">
        <text>[thioredoxin]-disulfide + 2 reduced [2Fe-2S]-[ferredoxin] + 2 H(+) = [thioredoxin]-dithiol + 2 oxidized [2Fe-2S]-[ferredoxin]</text>
        <dbReference type="Rhea" id="RHEA:42336"/>
        <dbReference type="Rhea" id="RHEA-COMP:10000"/>
        <dbReference type="Rhea" id="RHEA-COMP:10001"/>
        <dbReference type="Rhea" id="RHEA-COMP:10698"/>
        <dbReference type="Rhea" id="RHEA-COMP:10700"/>
        <dbReference type="ChEBI" id="CHEBI:15378"/>
        <dbReference type="ChEBI" id="CHEBI:29950"/>
        <dbReference type="ChEBI" id="CHEBI:33737"/>
        <dbReference type="ChEBI" id="CHEBI:33738"/>
        <dbReference type="ChEBI" id="CHEBI:50058"/>
        <dbReference type="EC" id="1.8.7.2"/>
    </reaction>
</comment>
<comment type="subunit">
    <text evidence="12">Heterodimer of subunit A (variable subunit) and subunit B (catalytic subunit). Heterodimeric FTR forms a complex with ferredoxin and thioredoxin.</text>
</comment>
<dbReference type="Pfam" id="PF21349">
    <property type="entry name" value="RUBY_RBDX"/>
    <property type="match status" value="1"/>
</dbReference>
<dbReference type="InterPro" id="IPR024934">
    <property type="entry name" value="Rubredoxin-like_dom"/>
</dbReference>
<comment type="caution">
    <text evidence="16">The sequence shown here is derived from an EMBL/GenBank/DDBJ whole genome shotgun (WGS) entry which is preliminary data.</text>
</comment>
<dbReference type="PANTHER" id="PTHR35113">
    <property type="entry name" value="FERREDOXIN-THIOREDOXIN REDUCTASE CATALYTIC CHAIN, CHLOROPLASTIC"/>
    <property type="match status" value="1"/>
</dbReference>
<feature type="domain" description="Rubredoxin-like" evidence="15">
    <location>
        <begin position="125"/>
        <end position="159"/>
    </location>
</feature>
<evidence type="ECO:0000256" key="3">
    <source>
        <dbReference type="ARBA" id="ARBA00003945"/>
    </source>
</evidence>
<evidence type="ECO:0000313" key="17">
    <source>
        <dbReference type="Proteomes" id="UP000440004"/>
    </source>
</evidence>
<sequence>MIQDKSIEILITELKSDATKSGYNINSDEELVYDLAGGLLVNRERYGYQFCPCKLSEGSVEKDMDLICPCDYRDMDLDEYGTCYCGLYVSAKVLQSKSQVKPIPDRRKKSKDNKVIKISGLKSSYPIWRCKVCGYLCARNTPPEKCPICKTQRERFEEFN</sequence>
<dbReference type="AlphaFoldDB" id="A0A6A7KBE2"/>
<evidence type="ECO:0000256" key="13">
    <source>
        <dbReference type="ARBA" id="ARBA00030295"/>
    </source>
</evidence>
<name>A0A6A7KBE2_9FIRM</name>
<dbReference type="Gene3D" id="2.20.28.10">
    <property type="match status" value="1"/>
</dbReference>
<evidence type="ECO:0000256" key="4">
    <source>
        <dbReference type="ARBA" id="ARBA00007941"/>
    </source>
</evidence>
<keyword evidence="11" id="KW-1015">Disulfide bond</keyword>
<dbReference type="GO" id="GO:0016730">
    <property type="term" value="F:oxidoreductase activity, acting on iron-sulfur proteins as donors"/>
    <property type="evidence" value="ECO:0007669"/>
    <property type="project" value="InterPro"/>
</dbReference>
<reference evidence="16 17" key="1">
    <citation type="submission" date="2019-10" db="EMBL/GenBank/DDBJ databases">
        <title>Alkalibaculum tamaniensis sp.nov., a new alkaliphilic acetogen, isolated on methoxylated aromatics from a mud volcano.</title>
        <authorList>
            <person name="Khomyakova M.A."/>
            <person name="Merkel A.Y."/>
            <person name="Bonch-Osmolovskaya E.A."/>
            <person name="Slobodkin A.I."/>
        </authorList>
    </citation>
    <scope>NUCLEOTIDE SEQUENCE [LARGE SCALE GENOMIC DNA]</scope>
    <source>
        <strain evidence="16 17">M08DMB</strain>
    </source>
</reference>
<dbReference type="PANTHER" id="PTHR35113:SF1">
    <property type="entry name" value="FERREDOXIN-THIOREDOXIN REDUCTASE CATALYTIC CHAIN, CHLOROPLASTIC"/>
    <property type="match status" value="1"/>
</dbReference>
<keyword evidence="17" id="KW-1185">Reference proteome</keyword>
<dbReference type="SUPFAM" id="SSF57802">
    <property type="entry name" value="Rubredoxin-like"/>
    <property type="match status" value="1"/>
</dbReference>
<dbReference type="GO" id="GO:0051539">
    <property type="term" value="F:4 iron, 4 sulfur cluster binding"/>
    <property type="evidence" value="ECO:0007669"/>
    <property type="project" value="UniProtKB-KW"/>
</dbReference>
<gene>
    <name evidence="16" type="ORF">GC105_12870</name>
</gene>
<evidence type="ECO:0000259" key="15">
    <source>
        <dbReference type="PROSITE" id="PS50903"/>
    </source>
</evidence>
<comment type="similarity">
    <text evidence="4">Belongs to the ferredoxin thioredoxin reductase beta subunit family.</text>
</comment>
<keyword evidence="10" id="KW-0411">Iron-sulfur</keyword>
<proteinExistence type="inferred from homology"/>
<evidence type="ECO:0000256" key="7">
    <source>
        <dbReference type="ARBA" id="ARBA00022723"/>
    </source>
</evidence>
<comment type="cofactor">
    <cofactor evidence="1">
        <name>Fe(3+)</name>
        <dbReference type="ChEBI" id="CHEBI:29034"/>
    </cofactor>
</comment>
<organism evidence="16 17">
    <name type="scientific">Alkalibaculum sporogenes</name>
    <dbReference type="NCBI Taxonomy" id="2655001"/>
    <lineage>
        <taxon>Bacteria</taxon>
        <taxon>Bacillati</taxon>
        <taxon>Bacillota</taxon>
        <taxon>Clostridia</taxon>
        <taxon>Eubacteriales</taxon>
        <taxon>Eubacteriaceae</taxon>
        <taxon>Alkalibaculum</taxon>
    </lineage>
</organism>
<evidence type="ECO:0000256" key="6">
    <source>
        <dbReference type="ARBA" id="ARBA00022485"/>
    </source>
</evidence>
<evidence type="ECO:0000256" key="12">
    <source>
        <dbReference type="ARBA" id="ARBA00026011"/>
    </source>
</evidence>
<evidence type="ECO:0000256" key="5">
    <source>
        <dbReference type="ARBA" id="ARBA00012358"/>
    </source>
</evidence>
<dbReference type="RefSeq" id="WP_207706981.1">
    <property type="nucleotide sequence ID" value="NZ_WHNX01000023.1"/>
</dbReference>
<dbReference type="Pfam" id="PF02943">
    <property type="entry name" value="FeThRed_B"/>
    <property type="match status" value="1"/>
</dbReference>
<evidence type="ECO:0000256" key="2">
    <source>
        <dbReference type="ARBA" id="ARBA00001966"/>
    </source>
</evidence>
<dbReference type="EC" id="1.8.7.2" evidence="5"/>
<keyword evidence="8" id="KW-0560">Oxidoreductase</keyword>
<evidence type="ECO:0000256" key="1">
    <source>
        <dbReference type="ARBA" id="ARBA00001965"/>
    </source>
</evidence>
<protein>
    <recommendedName>
        <fullName evidence="5">ferredoxin:thioredoxin reductase</fullName>
        <ecNumber evidence="5">1.8.7.2</ecNumber>
    </recommendedName>
    <alternativeName>
        <fullName evidence="13">Ferredoxin-thioredoxin reductase subunit B</fullName>
    </alternativeName>
</protein>
<dbReference type="Proteomes" id="UP000440004">
    <property type="component" value="Unassembled WGS sequence"/>
</dbReference>
<keyword evidence="6" id="KW-0004">4Fe-4S</keyword>
<dbReference type="InterPro" id="IPR036644">
    <property type="entry name" value="FTR_bsu_sf"/>
</dbReference>